<reference evidence="4" key="1">
    <citation type="submission" date="2020-05" db="EMBL/GenBank/DDBJ databases">
        <authorList>
            <person name="Chiriac C."/>
            <person name="Salcher M."/>
            <person name="Ghai R."/>
            <person name="Kavagutti S V."/>
        </authorList>
    </citation>
    <scope>NUCLEOTIDE SEQUENCE</scope>
</reference>
<evidence type="ECO:0000259" key="1">
    <source>
        <dbReference type="Pfam" id="PF09995"/>
    </source>
</evidence>
<sequence>MPRIHHFALTQKLTGKFADYFREAVSGHKDGKPDWVKSIETGDAGLFKEDGAVWQVHGSPATLVGGIRALLLQAAHPAPLSGVAQHSRYESDPLGRLAGTTRWLTITTFGSTEAIAHEAKRVNAMHAHVSGDYEKKDGSHSSYRATDPRFLLWVHCAFTDSFLKSHLALGYPINDGADEYVKDWAKSAIPLGLTHAPLSVAELEAQLADFRRNDLGRSAPTEDVVRFILNPPFGRFAMVFYNLLAKAAICTLHENELHILGLKPPGKIWLKITRFALNIFTAILGPESPSQEVARARLEKDKSKNR</sequence>
<dbReference type="EMBL" id="CAFBQL010000006">
    <property type="protein sequence ID" value="CAB5059761.1"/>
    <property type="molecule type" value="Genomic_DNA"/>
</dbReference>
<evidence type="ECO:0000313" key="5">
    <source>
        <dbReference type="EMBL" id="CAB5059761.1"/>
    </source>
</evidence>
<accession>A0A6J7I5P0</accession>
<dbReference type="EMBL" id="CAFBMV010000006">
    <property type="protein sequence ID" value="CAB4926001.1"/>
    <property type="molecule type" value="Genomic_DNA"/>
</dbReference>
<protein>
    <submittedName>
        <fullName evidence="4">Unannotated protein</fullName>
    </submittedName>
</protein>
<organism evidence="4">
    <name type="scientific">freshwater metagenome</name>
    <dbReference type="NCBI Taxonomy" id="449393"/>
    <lineage>
        <taxon>unclassified sequences</taxon>
        <taxon>metagenomes</taxon>
        <taxon>ecological metagenomes</taxon>
    </lineage>
</organism>
<dbReference type="PANTHER" id="PTHR36151">
    <property type="entry name" value="BLR2777 PROTEIN"/>
    <property type="match status" value="1"/>
</dbReference>
<evidence type="ECO:0000313" key="3">
    <source>
        <dbReference type="EMBL" id="CAB4876634.1"/>
    </source>
</evidence>
<dbReference type="GO" id="GO:0016491">
    <property type="term" value="F:oxidoreductase activity"/>
    <property type="evidence" value="ECO:0007669"/>
    <property type="project" value="InterPro"/>
</dbReference>
<gene>
    <name evidence="2" type="ORF">UFOPK2822_00994</name>
    <name evidence="3" type="ORF">UFOPK3346_01371</name>
    <name evidence="4" type="ORF">UFOPK3670_00976</name>
    <name evidence="5" type="ORF">UFOPK4308_00946</name>
</gene>
<dbReference type="EMBL" id="CAEZZC010000013">
    <property type="protein sequence ID" value="CAB4753952.1"/>
    <property type="molecule type" value="Genomic_DNA"/>
</dbReference>
<name>A0A6J7I5P0_9ZZZZ</name>
<dbReference type="PANTHER" id="PTHR36151:SF3">
    <property type="entry name" value="ER-BOUND OXYGENASE MPAB_MPAB'_RUBBER OXYGENASE CATALYTIC DOMAIN-CONTAINING PROTEIN"/>
    <property type="match status" value="1"/>
</dbReference>
<proteinExistence type="predicted"/>
<evidence type="ECO:0000313" key="2">
    <source>
        <dbReference type="EMBL" id="CAB4753952.1"/>
    </source>
</evidence>
<dbReference type="EMBL" id="CAFBLE010000017">
    <property type="protein sequence ID" value="CAB4876634.1"/>
    <property type="molecule type" value="Genomic_DNA"/>
</dbReference>
<dbReference type="Pfam" id="PF09995">
    <property type="entry name" value="MPAB_Lcp_cat"/>
    <property type="match status" value="1"/>
</dbReference>
<feature type="domain" description="ER-bound oxygenase mpaB/mpaB'/Rubber oxygenase catalytic" evidence="1">
    <location>
        <begin position="54"/>
        <end position="266"/>
    </location>
</feature>
<dbReference type="InterPro" id="IPR018713">
    <property type="entry name" value="MPAB/Lcp_cat_dom"/>
</dbReference>
<evidence type="ECO:0000313" key="4">
    <source>
        <dbReference type="EMBL" id="CAB4926001.1"/>
    </source>
</evidence>
<dbReference type="AlphaFoldDB" id="A0A6J7I5P0"/>